<sequence length="98" mass="10930">MFMLLYNRRVGEKSIFMEIRLIIKKWGNNLGVRLPATIASEAHLHADQEVRLSVKHGRVIVEPVSTIANLTLADRLNLFDPALHGGEVMAAERVGAEL</sequence>
<dbReference type="PANTHER" id="PTHR40516">
    <property type="entry name" value="ANTITOXIN CHPS-RELATED"/>
    <property type="match status" value="1"/>
</dbReference>
<dbReference type="Gene3D" id="2.10.260.10">
    <property type="match status" value="1"/>
</dbReference>
<dbReference type="InterPro" id="IPR007159">
    <property type="entry name" value="SpoVT-AbrB_dom"/>
</dbReference>
<gene>
    <name evidence="2" type="ORF">Acife_0878</name>
</gene>
<dbReference type="SMART" id="SM00966">
    <property type="entry name" value="SpoVT_AbrB"/>
    <property type="match status" value="1"/>
</dbReference>
<dbReference type="Pfam" id="PF04014">
    <property type="entry name" value="MazE_antitoxin"/>
    <property type="match status" value="1"/>
</dbReference>
<dbReference type="AlphaFoldDB" id="G0JMN1"/>
<dbReference type="GO" id="GO:0003677">
    <property type="term" value="F:DNA binding"/>
    <property type="evidence" value="ECO:0007669"/>
    <property type="project" value="InterPro"/>
</dbReference>
<protein>
    <submittedName>
        <fullName evidence="2">SpoVT/AbrB domain-containing protein</fullName>
    </submittedName>
</protein>
<accession>G0JMN1</accession>
<feature type="domain" description="SpoVT-AbrB" evidence="1">
    <location>
        <begin position="24"/>
        <end position="69"/>
    </location>
</feature>
<dbReference type="SUPFAM" id="SSF89447">
    <property type="entry name" value="AbrB/MazE/MraZ-like"/>
    <property type="match status" value="1"/>
</dbReference>
<dbReference type="Proteomes" id="UP000009220">
    <property type="component" value="Chromosome"/>
</dbReference>
<dbReference type="InterPro" id="IPR039052">
    <property type="entry name" value="Antitox_PemI-like"/>
</dbReference>
<organism evidence="2 3">
    <name type="scientific">Acidithiobacillus ferrivorans SS3</name>
    <dbReference type="NCBI Taxonomy" id="743299"/>
    <lineage>
        <taxon>Bacteria</taxon>
        <taxon>Pseudomonadati</taxon>
        <taxon>Pseudomonadota</taxon>
        <taxon>Acidithiobacillia</taxon>
        <taxon>Acidithiobacillales</taxon>
        <taxon>Acidithiobacillaceae</taxon>
        <taxon>Acidithiobacillus</taxon>
    </lineage>
</organism>
<proteinExistence type="predicted"/>
<evidence type="ECO:0000259" key="1">
    <source>
        <dbReference type="SMART" id="SM00966"/>
    </source>
</evidence>
<dbReference type="GO" id="GO:0097351">
    <property type="term" value="F:toxin sequestering activity"/>
    <property type="evidence" value="ECO:0007669"/>
    <property type="project" value="InterPro"/>
</dbReference>
<dbReference type="EMBL" id="CP002985">
    <property type="protein sequence ID" value="AEM47060.1"/>
    <property type="molecule type" value="Genomic_DNA"/>
</dbReference>
<reference evidence="2 3" key="1">
    <citation type="journal article" date="2011" name="J. Bacteriol.">
        <title>Draft genome of the psychrotolerant acidophile Acidithiobacillus ferrivorans SS3.</title>
        <authorList>
            <person name="Liljeqvist M."/>
            <person name="Valdes J."/>
            <person name="Holmes D.S."/>
            <person name="Dopson M."/>
        </authorList>
    </citation>
    <scope>NUCLEOTIDE SEQUENCE [LARGE SCALE GENOMIC DNA]</scope>
    <source>
        <strain evidence="2 3">SS3</strain>
    </source>
</reference>
<name>G0JMN1_9PROT</name>
<evidence type="ECO:0000313" key="3">
    <source>
        <dbReference type="Proteomes" id="UP000009220"/>
    </source>
</evidence>
<dbReference type="PANTHER" id="PTHR40516:SF1">
    <property type="entry name" value="ANTITOXIN CHPS-RELATED"/>
    <property type="match status" value="1"/>
</dbReference>
<evidence type="ECO:0000313" key="2">
    <source>
        <dbReference type="EMBL" id="AEM47060.1"/>
    </source>
</evidence>
<dbReference type="KEGG" id="afi:Acife_0878"/>
<dbReference type="InterPro" id="IPR037914">
    <property type="entry name" value="SpoVT-AbrB_sf"/>
</dbReference>
<dbReference type="HOGENOM" id="CLU_150554_1_0_6"/>
<dbReference type="eggNOG" id="COG2336">
    <property type="taxonomic scope" value="Bacteria"/>
</dbReference>
<dbReference type="STRING" id="743299.Acife_0878"/>